<proteinExistence type="predicted"/>
<dbReference type="Proteomes" id="UP000018745">
    <property type="component" value="Chromosome"/>
</dbReference>
<sequence length="153" mass="18897">MNKVKNSLPKKINKQMIFQNLKNWIKDSDSETLEHLKSSLNMIKKWEKKWNIKSFYESWEEHKEAYEELKEIPEFPCAKELEEIMNKTLREISQKFRKLYIFRLTRALININNDWRCKTNFNTDKLNRQDWMKIWEIAEETINEIYTKKKTWS</sequence>
<dbReference type="EMBL" id="CP006935">
    <property type="protein sequence ID" value="AHC40505.1"/>
    <property type="molecule type" value="Genomic_DNA"/>
</dbReference>
<keyword evidence="2" id="KW-1185">Reference proteome</keyword>
<protein>
    <submittedName>
        <fullName evidence="1">Uncharacterized protein</fullName>
    </submittedName>
</protein>
<organism evidence="1 2">
    <name type="scientific">Mycoplasma ovis str. Michigan</name>
    <dbReference type="NCBI Taxonomy" id="1415773"/>
    <lineage>
        <taxon>Bacteria</taxon>
        <taxon>Bacillati</taxon>
        <taxon>Mycoplasmatota</taxon>
        <taxon>Mollicutes</taxon>
        <taxon>Mycoplasmataceae</taxon>
        <taxon>Mycoplasma</taxon>
    </lineage>
</organism>
<name>A0ABN4BMA7_9MOLU</name>
<gene>
    <name evidence="1" type="ORF">OVS_03865</name>
</gene>
<reference evidence="1 2" key="1">
    <citation type="journal article" date="2014" name="Genome Announc.">
        <title>Complete Genome Sequence of Mycoplasma ovis Strain Michigan, a Hemoplasma of Sheep with Two Distinct 16S rRNA Genes.</title>
        <authorList>
            <person name="Deshuillers P.L."/>
            <person name="Santos A.P."/>
            <person name="do Nascimento N.C."/>
            <person name="Hampel J.A."/>
            <person name="Bergin I.L."/>
            <person name="Dyson M.C."/>
            <person name="Messick J.B."/>
        </authorList>
    </citation>
    <scope>NUCLEOTIDE SEQUENCE [LARGE SCALE GENOMIC DNA]</scope>
    <source>
        <strain evidence="1 2">Michigan</strain>
    </source>
</reference>
<accession>A0ABN4BMA7</accession>
<evidence type="ECO:0000313" key="1">
    <source>
        <dbReference type="EMBL" id="AHC40505.1"/>
    </source>
</evidence>
<dbReference type="RefSeq" id="WP_024071531.1">
    <property type="nucleotide sequence ID" value="NC_023062.1"/>
</dbReference>
<evidence type="ECO:0000313" key="2">
    <source>
        <dbReference type="Proteomes" id="UP000018745"/>
    </source>
</evidence>